<sequence length="478" mass="51204">MAEQPALPAWHAEHYRRMAERRPGLVTIIEATTPDHRDRAVDALRALAIVGVVLGHWLVTGLVDTGGVLRAASPLTSMPALTPISWVLQTLAIFFLVGGYTAARGHRPRGHRARGHRARGHRALHDAPHGGDQEDGGRRSDGYRAWLGRRAARLLVPVPILLALWAAAVPLLIVAGYPVGTIWSLVQLVLDPLWFLLVYLGLTALTPVVAGAVRRYGAWAAAIPVAITALVDLARFVLGAPGWIAWITVASAWLVPFTLGAAWAQGSFTARPHRPRLVPTAPARAERPIARMAPAAGPWALLLGGGTATAALIWFAGYPASMVGVPGQAVSNLSPPTLAAVTFGMAQCGAALLLRGPLTSLMRRPMLWAGVAMVNLSAMTIFLWHQSAMLGVSALVTRITDTVPGLLDPPDHAGWILHRLVWIPVFAAVLAGLWSLAHRFERRIRSQPAGSSVHLTKRPDDPDETVGTRRTTTGCAEY</sequence>
<keyword evidence="5" id="KW-1185">Reference proteome</keyword>
<keyword evidence="2" id="KW-0812">Transmembrane</keyword>
<proteinExistence type="predicted"/>
<dbReference type="GO" id="GO:0016746">
    <property type="term" value="F:acyltransferase activity"/>
    <property type="evidence" value="ECO:0007669"/>
    <property type="project" value="UniProtKB-KW"/>
</dbReference>
<feature type="domain" description="Acyltransferase 3" evidence="3">
    <location>
        <begin position="40"/>
        <end position="436"/>
    </location>
</feature>
<feature type="compositionally biased region" description="Basic and acidic residues" evidence="1">
    <location>
        <begin position="123"/>
        <end position="138"/>
    </location>
</feature>
<evidence type="ECO:0000259" key="3">
    <source>
        <dbReference type="Pfam" id="PF01757"/>
    </source>
</evidence>
<organism evidence="4 5">
    <name type="scientific">Actinomadura gamaensis</name>
    <dbReference type="NCBI Taxonomy" id="1763541"/>
    <lineage>
        <taxon>Bacteria</taxon>
        <taxon>Bacillati</taxon>
        <taxon>Actinomycetota</taxon>
        <taxon>Actinomycetes</taxon>
        <taxon>Streptosporangiales</taxon>
        <taxon>Thermomonosporaceae</taxon>
        <taxon>Actinomadura</taxon>
    </lineage>
</organism>
<dbReference type="Proteomes" id="UP001595872">
    <property type="component" value="Unassembled WGS sequence"/>
</dbReference>
<feature type="transmembrane region" description="Helical" evidence="2">
    <location>
        <begin position="83"/>
        <end position="103"/>
    </location>
</feature>
<protein>
    <submittedName>
        <fullName evidence="4">Acyltransferase</fullName>
        <ecNumber evidence="4">2.3.1.-</ecNumber>
    </submittedName>
</protein>
<evidence type="ECO:0000256" key="1">
    <source>
        <dbReference type="SAM" id="MobiDB-lite"/>
    </source>
</evidence>
<dbReference type="EC" id="2.3.1.-" evidence="4"/>
<comment type="caution">
    <text evidence="4">The sequence shown here is derived from an EMBL/GenBank/DDBJ whole genome shotgun (WGS) entry which is preliminary data.</text>
</comment>
<feature type="transmembrane region" description="Helical" evidence="2">
    <location>
        <begin position="243"/>
        <end position="264"/>
    </location>
</feature>
<name>A0ABV9U967_9ACTN</name>
<dbReference type="EMBL" id="JBHSIT010000013">
    <property type="protein sequence ID" value="MFC4912672.1"/>
    <property type="molecule type" value="Genomic_DNA"/>
</dbReference>
<evidence type="ECO:0000313" key="5">
    <source>
        <dbReference type="Proteomes" id="UP001595872"/>
    </source>
</evidence>
<keyword evidence="4" id="KW-0808">Transferase</keyword>
<keyword evidence="4" id="KW-0012">Acyltransferase</keyword>
<feature type="transmembrane region" description="Helical" evidence="2">
    <location>
        <begin position="154"/>
        <end position="173"/>
    </location>
</feature>
<evidence type="ECO:0000256" key="2">
    <source>
        <dbReference type="SAM" id="Phobius"/>
    </source>
</evidence>
<dbReference type="RefSeq" id="WP_378262821.1">
    <property type="nucleotide sequence ID" value="NZ_JBHSIT010000013.1"/>
</dbReference>
<feature type="transmembrane region" description="Helical" evidence="2">
    <location>
        <begin position="193"/>
        <end position="213"/>
    </location>
</feature>
<gene>
    <name evidence="4" type="ORF">ACFPCY_35605</name>
</gene>
<feature type="transmembrane region" description="Helical" evidence="2">
    <location>
        <begin position="296"/>
        <end position="317"/>
    </location>
</feature>
<evidence type="ECO:0000313" key="4">
    <source>
        <dbReference type="EMBL" id="MFC4912672.1"/>
    </source>
</evidence>
<feature type="region of interest" description="Disordered" evidence="1">
    <location>
        <begin position="451"/>
        <end position="478"/>
    </location>
</feature>
<feature type="transmembrane region" description="Helical" evidence="2">
    <location>
        <begin position="43"/>
        <end position="63"/>
    </location>
</feature>
<feature type="region of interest" description="Disordered" evidence="1">
    <location>
        <begin position="107"/>
        <end position="138"/>
    </location>
</feature>
<keyword evidence="2" id="KW-0472">Membrane</keyword>
<feature type="compositionally biased region" description="Polar residues" evidence="1">
    <location>
        <begin position="468"/>
        <end position="478"/>
    </location>
</feature>
<feature type="transmembrane region" description="Helical" evidence="2">
    <location>
        <begin position="337"/>
        <end position="354"/>
    </location>
</feature>
<dbReference type="InterPro" id="IPR002656">
    <property type="entry name" value="Acyl_transf_3_dom"/>
</dbReference>
<keyword evidence="2" id="KW-1133">Transmembrane helix</keyword>
<feature type="transmembrane region" description="Helical" evidence="2">
    <location>
        <begin position="218"/>
        <end position="237"/>
    </location>
</feature>
<accession>A0ABV9U967</accession>
<feature type="transmembrane region" description="Helical" evidence="2">
    <location>
        <begin position="366"/>
        <end position="385"/>
    </location>
</feature>
<dbReference type="Pfam" id="PF01757">
    <property type="entry name" value="Acyl_transf_3"/>
    <property type="match status" value="1"/>
</dbReference>
<feature type="transmembrane region" description="Helical" evidence="2">
    <location>
        <begin position="416"/>
        <end position="437"/>
    </location>
</feature>
<feature type="compositionally biased region" description="Basic residues" evidence="1">
    <location>
        <begin position="107"/>
        <end position="122"/>
    </location>
</feature>
<reference evidence="5" key="1">
    <citation type="journal article" date="2019" name="Int. J. Syst. Evol. Microbiol.">
        <title>The Global Catalogue of Microorganisms (GCM) 10K type strain sequencing project: providing services to taxonomists for standard genome sequencing and annotation.</title>
        <authorList>
            <consortium name="The Broad Institute Genomics Platform"/>
            <consortium name="The Broad Institute Genome Sequencing Center for Infectious Disease"/>
            <person name="Wu L."/>
            <person name="Ma J."/>
        </authorList>
    </citation>
    <scope>NUCLEOTIDE SEQUENCE [LARGE SCALE GENOMIC DNA]</scope>
    <source>
        <strain evidence="5">KLKA75</strain>
    </source>
</reference>